<dbReference type="InterPro" id="IPR024083">
    <property type="entry name" value="Fumarase/histidase_N"/>
</dbReference>
<dbReference type="Proteomes" id="UP000257080">
    <property type="component" value="Unassembled WGS sequence"/>
</dbReference>
<evidence type="ECO:0000256" key="1">
    <source>
        <dbReference type="ARBA" id="ARBA00023239"/>
    </source>
</evidence>
<dbReference type="GO" id="GO:0016829">
    <property type="term" value="F:lyase activity"/>
    <property type="evidence" value="ECO:0007669"/>
    <property type="project" value="UniProtKB-KW"/>
</dbReference>
<dbReference type="PANTHER" id="PTHR43172">
    <property type="entry name" value="ADENYLOSUCCINATE LYASE"/>
    <property type="match status" value="1"/>
</dbReference>
<gene>
    <name evidence="4" type="ORF">B7R25_12070</name>
</gene>
<evidence type="ECO:0000313" key="5">
    <source>
        <dbReference type="Proteomes" id="UP000257080"/>
    </source>
</evidence>
<dbReference type="Gene3D" id="1.20.200.10">
    <property type="entry name" value="Fumarase/aspartase (Central domain)"/>
    <property type="match status" value="1"/>
</dbReference>
<proteinExistence type="inferred from homology"/>
<evidence type="ECO:0000259" key="3">
    <source>
        <dbReference type="Pfam" id="PF00206"/>
    </source>
</evidence>
<comment type="similarity">
    <text evidence="2">Belongs to the class-II fumarase/aspartase family.</text>
</comment>
<dbReference type="SUPFAM" id="SSF48557">
    <property type="entry name" value="L-aspartase-like"/>
    <property type="match status" value="1"/>
</dbReference>
<feature type="domain" description="Fumarate lyase N-terminal" evidence="3">
    <location>
        <begin position="115"/>
        <end position="347"/>
    </location>
</feature>
<dbReference type="PANTHER" id="PTHR43172:SF2">
    <property type="entry name" value="ADENYLOSUCCINATE LYASE C-TERMINAL DOMAIN-CONTAINING PROTEIN"/>
    <property type="match status" value="1"/>
</dbReference>
<dbReference type="InterPro" id="IPR020557">
    <property type="entry name" value="Fumarate_lyase_CS"/>
</dbReference>
<dbReference type="Gene3D" id="1.10.275.10">
    <property type="entry name" value="Fumarase/aspartase (N-terminal domain)"/>
    <property type="match status" value="1"/>
</dbReference>
<dbReference type="EMBL" id="NBXE01000029">
    <property type="protein sequence ID" value="RFA25984.1"/>
    <property type="molecule type" value="Genomic_DNA"/>
</dbReference>
<evidence type="ECO:0000313" key="4">
    <source>
        <dbReference type="EMBL" id="RFA25984.1"/>
    </source>
</evidence>
<dbReference type="PRINTS" id="PR00149">
    <property type="entry name" value="FUMRATELYASE"/>
</dbReference>
<dbReference type="InterPro" id="IPR008948">
    <property type="entry name" value="L-Aspartase-like"/>
</dbReference>
<sequence>MPEAAAAGLSAGRAGSQAPAGAKQTSFRYTDLLDPLGADGSASHLIGDEAWLAALVRAEVALSRALVSAGVAPTWMLAVTDTVGEPGVVDPGAIAVAARAGGNPVIPLVARLSALAEERHPGSAEFVHVGATSQDMVDSAAMFLAARVLDRVTDDLRQLGSALTVLAEQHRRTPQAGRTLGQHAAPTTFGFVVAGWLDAVCTVIEQATDARQRLPASLSGAVGTLAVLTQVVSGSAEAGGERSGEHPDASETVDAVVTAFAAELGLAAPALSWHTNRLPVAEVGSVLAAVTGVMGSIASQVAELSRTEIGELSEGLAAGEGGSSAMPHKRNPVASVLIVAGAKQAPGLVSTLYGSLIAEDQRAIGGWHAEWQTLRQLERIALECVGAAVPLVSNLHVDETRMRSNLDLTHGLLYSERLSAALAQHLGRAEAFALVRGASGDVSAGLSPGLSLADALDARLASVGHTADGAVRAAVREGSNPDAGHDHTAAGIDRVLARFAALAAPGDHS</sequence>
<dbReference type="InterPro" id="IPR000362">
    <property type="entry name" value="Fumarate_lyase_fam"/>
</dbReference>
<keyword evidence="1" id="KW-0456">Lyase</keyword>
<comment type="caution">
    <text evidence="4">The sequence shown here is derived from an EMBL/GenBank/DDBJ whole genome shotgun (WGS) entry which is preliminary data.</text>
</comment>
<dbReference type="Pfam" id="PF00206">
    <property type="entry name" value="Lyase_1"/>
    <property type="match status" value="1"/>
</dbReference>
<dbReference type="Gene3D" id="1.10.40.30">
    <property type="entry name" value="Fumarase/aspartase (C-terminal domain)"/>
    <property type="match status" value="1"/>
</dbReference>
<dbReference type="AlphaFoldDB" id="A0A3E0WAW1"/>
<name>A0A3E0WAW1_9MICO</name>
<dbReference type="OrthoDB" id="9768878at2"/>
<dbReference type="PROSITE" id="PS00163">
    <property type="entry name" value="FUMARATE_LYASES"/>
    <property type="match status" value="1"/>
</dbReference>
<evidence type="ECO:0000256" key="2">
    <source>
        <dbReference type="ARBA" id="ARBA00034772"/>
    </source>
</evidence>
<accession>A0A3E0WAW1</accession>
<dbReference type="InterPro" id="IPR022761">
    <property type="entry name" value="Fumarate_lyase_N"/>
</dbReference>
<organism evidence="4 5">
    <name type="scientific">Subtercola boreus</name>
    <dbReference type="NCBI Taxonomy" id="120213"/>
    <lineage>
        <taxon>Bacteria</taxon>
        <taxon>Bacillati</taxon>
        <taxon>Actinomycetota</taxon>
        <taxon>Actinomycetes</taxon>
        <taxon>Micrococcales</taxon>
        <taxon>Microbacteriaceae</taxon>
        <taxon>Subtercola</taxon>
    </lineage>
</organism>
<protein>
    <recommendedName>
        <fullName evidence="3">Fumarate lyase N-terminal domain-containing protein</fullName>
    </recommendedName>
</protein>
<dbReference type="RefSeq" id="WP_116419214.1">
    <property type="nucleotide sequence ID" value="NZ_NBXC01000024.1"/>
</dbReference>
<reference evidence="4 5" key="1">
    <citation type="submission" date="2017-04" db="EMBL/GenBank/DDBJ databases">
        <title>Comparative genome analysis of Subtercola boreus.</title>
        <authorList>
            <person name="Cho Y.-J."/>
            <person name="Cho A."/>
            <person name="Kim O.-S."/>
            <person name="Lee J.-I."/>
        </authorList>
    </citation>
    <scope>NUCLEOTIDE SEQUENCE [LARGE SCALE GENOMIC DNA]</scope>
    <source>
        <strain evidence="4 5">P28004</strain>
    </source>
</reference>